<gene>
    <name evidence="2" type="ORF">AQUCO_00400644v1</name>
</gene>
<dbReference type="PANTHER" id="PTHR44259">
    <property type="entry name" value="OS07G0183000 PROTEIN-RELATED"/>
    <property type="match status" value="1"/>
</dbReference>
<evidence type="ECO:0000259" key="1">
    <source>
        <dbReference type="Pfam" id="PF03478"/>
    </source>
</evidence>
<dbReference type="InterPro" id="IPR005174">
    <property type="entry name" value="KIB1-4_b-propeller"/>
</dbReference>
<dbReference type="FunCoup" id="A0A2G5EW14">
    <property type="interactions" value="12"/>
</dbReference>
<feature type="domain" description="KIB1-4 beta-propeller" evidence="1">
    <location>
        <begin position="145"/>
        <end position="334"/>
    </location>
</feature>
<dbReference type="InterPro" id="IPR050942">
    <property type="entry name" value="F-box_BR-signaling"/>
</dbReference>
<dbReference type="Gene3D" id="1.20.1280.50">
    <property type="match status" value="1"/>
</dbReference>
<name>A0A2G5EW14_AQUCA</name>
<evidence type="ECO:0000313" key="3">
    <source>
        <dbReference type="Proteomes" id="UP000230069"/>
    </source>
</evidence>
<dbReference type="OrthoDB" id="642536at2759"/>
<dbReference type="PANTHER" id="PTHR44259:SF114">
    <property type="entry name" value="OS06G0707300 PROTEIN"/>
    <property type="match status" value="1"/>
</dbReference>
<proteinExistence type="predicted"/>
<dbReference type="InParanoid" id="A0A2G5EW14"/>
<sequence length="370" mass="42473">MNMVAEWSQLPSDLCSSIGDKLDLAVDRVRFRSTCKTWRSSLHPPFPHPPWLFLSDFQDQIQSIDNCAQEIKTFNGEADECEDSQSETEEEIAQIQTEEERAVVSSMPLCSRPRGFVGVGDQRIYELDLPEAYQTHCVGSTAIHDGVRRLGIARPGDASWINVHSPHRSFEDIIIYKEKLYGVNIYGILMVCDNISAAFDDNHLDSPPKASILMDRFQLQKVDHTNKKYLVEWLGELLLVIKFIKDEDEYPCINPTYQTTSFKIYKLDFVNRKWDELKCLGDYTLFLGFNTSVSVLASDYSTWMKRNCIYFTDDYTFGYRGNCTKGGHDMGIFDLETNNIQPHYKGISTSFYSPPIWIIPTTPRKVPTMD</sequence>
<accession>A0A2G5EW14</accession>
<dbReference type="Pfam" id="PF03478">
    <property type="entry name" value="Beta-prop_KIB1-4"/>
    <property type="match status" value="1"/>
</dbReference>
<dbReference type="STRING" id="218851.A0A2G5EW14"/>
<reference evidence="2 3" key="1">
    <citation type="submission" date="2017-09" db="EMBL/GenBank/DDBJ databases">
        <title>WGS assembly of Aquilegia coerulea Goldsmith.</title>
        <authorList>
            <person name="Hodges S."/>
            <person name="Kramer E."/>
            <person name="Nordborg M."/>
            <person name="Tomkins J."/>
            <person name="Borevitz J."/>
            <person name="Derieg N."/>
            <person name="Yan J."/>
            <person name="Mihaltcheva S."/>
            <person name="Hayes R.D."/>
            <person name="Rokhsar D."/>
        </authorList>
    </citation>
    <scope>NUCLEOTIDE SEQUENCE [LARGE SCALE GENOMIC DNA]</scope>
    <source>
        <strain evidence="3">cv. Goldsmith</strain>
    </source>
</reference>
<dbReference type="Proteomes" id="UP000230069">
    <property type="component" value="Unassembled WGS sequence"/>
</dbReference>
<keyword evidence="3" id="KW-1185">Reference proteome</keyword>
<dbReference type="EMBL" id="KZ305021">
    <property type="protein sequence ID" value="PIA59914.1"/>
    <property type="molecule type" value="Genomic_DNA"/>
</dbReference>
<evidence type="ECO:0000313" key="2">
    <source>
        <dbReference type="EMBL" id="PIA59914.1"/>
    </source>
</evidence>
<organism evidence="2 3">
    <name type="scientific">Aquilegia coerulea</name>
    <name type="common">Rocky mountain columbine</name>
    <dbReference type="NCBI Taxonomy" id="218851"/>
    <lineage>
        <taxon>Eukaryota</taxon>
        <taxon>Viridiplantae</taxon>
        <taxon>Streptophyta</taxon>
        <taxon>Embryophyta</taxon>
        <taxon>Tracheophyta</taxon>
        <taxon>Spermatophyta</taxon>
        <taxon>Magnoliopsida</taxon>
        <taxon>Ranunculales</taxon>
        <taxon>Ranunculaceae</taxon>
        <taxon>Thalictroideae</taxon>
        <taxon>Aquilegia</taxon>
    </lineage>
</organism>
<protein>
    <recommendedName>
        <fullName evidence="1">KIB1-4 beta-propeller domain-containing protein</fullName>
    </recommendedName>
</protein>
<dbReference type="AlphaFoldDB" id="A0A2G5EW14"/>